<keyword evidence="1" id="KW-0812">Transmembrane</keyword>
<name>A0A565BFN2_9BRAS</name>
<feature type="transmembrane region" description="Helical" evidence="1">
    <location>
        <begin position="12"/>
        <end position="30"/>
    </location>
</feature>
<sequence length="64" mass="7225">MSGKIEIASSSSSLGQIFLLVLLVGVSQNLKPYVKPRLRGTIESTIRRFFCSYFLSERRLFSPV</sequence>
<accession>A0A565BFN2</accession>
<dbReference type="EMBL" id="CABITT030000003">
    <property type="protein sequence ID" value="VVA99985.1"/>
    <property type="molecule type" value="Genomic_DNA"/>
</dbReference>
<evidence type="ECO:0000313" key="3">
    <source>
        <dbReference type="Proteomes" id="UP000489600"/>
    </source>
</evidence>
<evidence type="ECO:0000256" key="1">
    <source>
        <dbReference type="SAM" id="Phobius"/>
    </source>
</evidence>
<keyword evidence="1" id="KW-0472">Membrane</keyword>
<proteinExistence type="predicted"/>
<dbReference type="Proteomes" id="UP000489600">
    <property type="component" value="Unassembled WGS sequence"/>
</dbReference>
<gene>
    <name evidence="2" type="ORF">ANE_LOCUS10430</name>
</gene>
<protein>
    <submittedName>
        <fullName evidence="2">Uncharacterized protein</fullName>
    </submittedName>
</protein>
<evidence type="ECO:0000313" key="2">
    <source>
        <dbReference type="EMBL" id="VVA99985.1"/>
    </source>
</evidence>
<keyword evidence="3" id="KW-1185">Reference proteome</keyword>
<dbReference type="AlphaFoldDB" id="A0A565BFN2"/>
<organism evidence="2 3">
    <name type="scientific">Arabis nemorensis</name>
    <dbReference type="NCBI Taxonomy" id="586526"/>
    <lineage>
        <taxon>Eukaryota</taxon>
        <taxon>Viridiplantae</taxon>
        <taxon>Streptophyta</taxon>
        <taxon>Embryophyta</taxon>
        <taxon>Tracheophyta</taxon>
        <taxon>Spermatophyta</taxon>
        <taxon>Magnoliopsida</taxon>
        <taxon>eudicotyledons</taxon>
        <taxon>Gunneridae</taxon>
        <taxon>Pentapetalae</taxon>
        <taxon>rosids</taxon>
        <taxon>malvids</taxon>
        <taxon>Brassicales</taxon>
        <taxon>Brassicaceae</taxon>
        <taxon>Arabideae</taxon>
        <taxon>Arabis</taxon>
    </lineage>
</organism>
<reference evidence="2" key="1">
    <citation type="submission" date="2019-07" db="EMBL/GenBank/DDBJ databases">
        <authorList>
            <person name="Dittberner H."/>
        </authorList>
    </citation>
    <scope>NUCLEOTIDE SEQUENCE [LARGE SCALE GENOMIC DNA]</scope>
</reference>
<comment type="caution">
    <text evidence="2">The sequence shown here is derived from an EMBL/GenBank/DDBJ whole genome shotgun (WGS) entry which is preliminary data.</text>
</comment>
<keyword evidence="1" id="KW-1133">Transmembrane helix</keyword>